<proteinExistence type="predicted"/>
<feature type="region of interest" description="Disordered" evidence="1">
    <location>
        <begin position="220"/>
        <end position="273"/>
    </location>
</feature>
<keyword evidence="3" id="KW-1185">Reference proteome</keyword>
<sequence length="308" mass="34089">MPPRASTHHLSITPKPYKPSNLSIPVSPFSPRLPITPPVPPPKPTTAPLATTSTILPSHTRHHNQPLTPPTQPLHWLWQCHICHRCYRLGVTRRCLDDGHAFCSGSTVVKRSKTQRGKKVLRHKACQSEFDYQGWKVWGTWRRGGRQRAALGETDGAKKKDCWDSCDYPSECRWGRQFGVATPSPARAQLVLPSSSPAVLGDDEDVAMRDFEAGFALPVLEEEEEEEPAAGSWEETKLPSVEEVVESVQRRKRRSAGLTAPSPLASHPLSNTEEGGVVVVVDDEEDCAAAQALRRALDAFELDLGKKF</sequence>
<accession>A0A6A6Q505</accession>
<name>A0A6A6Q505_9PEZI</name>
<gene>
    <name evidence="2" type="ORF">BDY17DRAFT_319713</name>
</gene>
<dbReference type="AlphaFoldDB" id="A0A6A6Q505"/>
<dbReference type="RefSeq" id="XP_033593720.1">
    <property type="nucleotide sequence ID" value="XM_033736319.1"/>
</dbReference>
<dbReference type="EMBL" id="MU001631">
    <property type="protein sequence ID" value="KAF2487151.1"/>
    <property type="molecule type" value="Genomic_DNA"/>
</dbReference>
<feature type="compositionally biased region" description="Pro residues" evidence="1">
    <location>
        <begin position="34"/>
        <end position="45"/>
    </location>
</feature>
<evidence type="ECO:0000256" key="1">
    <source>
        <dbReference type="SAM" id="MobiDB-lite"/>
    </source>
</evidence>
<evidence type="ECO:0000313" key="2">
    <source>
        <dbReference type="EMBL" id="KAF2487151.1"/>
    </source>
</evidence>
<dbReference type="Proteomes" id="UP000799767">
    <property type="component" value="Unassembled WGS sequence"/>
</dbReference>
<protein>
    <submittedName>
        <fullName evidence="2">Uncharacterized protein</fullName>
    </submittedName>
</protein>
<reference evidence="2" key="1">
    <citation type="journal article" date="2020" name="Stud. Mycol.">
        <title>101 Dothideomycetes genomes: a test case for predicting lifestyles and emergence of pathogens.</title>
        <authorList>
            <person name="Haridas S."/>
            <person name="Albert R."/>
            <person name="Binder M."/>
            <person name="Bloem J."/>
            <person name="Labutti K."/>
            <person name="Salamov A."/>
            <person name="Andreopoulos B."/>
            <person name="Baker S."/>
            <person name="Barry K."/>
            <person name="Bills G."/>
            <person name="Bluhm B."/>
            <person name="Cannon C."/>
            <person name="Castanera R."/>
            <person name="Culley D."/>
            <person name="Daum C."/>
            <person name="Ezra D."/>
            <person name="Gonzalez J."/>
            <person name="Henrissat B."/>
            <person name="Kuo A."/>
            <person name="Liang C."/>
            <person name="Lipzen A."/>
            <person name="Lutzoni F."/>
            <person name="Magnuson J."/>
            <person name="Mondo S."/>
            <person name="Nolan M."/>
            <person name="Ohm R."/>
            <person name="Pangilinan J."/>
            <person name="Park H.-J."/>
            <person name="Ramirez L."/>
            <person name="Alfaro M."/>
            <person name="Sun H."/>
            <person name="Tritt A."/>
            <person name="Yoshinaga Y."/>
            <person name="Zwiers L.-H."/>
            <person name="Turgeon B."/>
            <person name="Goodwin S."/>
            <person name="Spatafora J."/>
            <person name="Crous P."/>
            <person name="Grigoriev I."/>
        </authorList>
    </citation>
    <scope>NUCLEOTIDE SEQUENCE</scope>
    <source>
        <strain evidence="2">CBS 113389</strain>
    </source>
</reference>
<dbReference type="OrthoDB" id="5396104at2759"/>
<organism evidence="2 3">
    <name type="scientific">Neohortaea acidophila</name>
    <dbReference type="NCBI Taxonomy" id="245834"/>
    <lineage>
        <taxon>Eukaryota</taxon>
        <taxon>Fungi</taxon>
        <taxon>Dikarya</taxon>
        <taxon>Ascomycota</taxon>
        <taxon>Pezizomycotina</taxon>
        <taxon>Dothideomycetes</taxon>
        <taxon>Dothideomycetidae</taxon>
        <taxon>Mycosphaerellales</taxon>
        <taxon>Teratosphaeriaceae</taxon>
        <taxon>Neohortaea</taxon>
    </lineage>
</organism>
<feature type="region of interest" description="Disordered" evidence="1">
    <location>
        <begin position="28"/>
        <end position="48"/>
    </location>
</feature>
<dbReference type="GeneID" id="54477321"/>
<evidence type="ECO:0000313" key="3">
    <source>
        <dbReference type="Proteomes" id="UP000799767"/>
    </source>
</evidence>